<organism evidence="5 6">
    <name type="scientific">Marinobacter azerbaijanicus</name>
    <dbReference type="NCBI Taxonomy" id="3050455"/>
    <lineage>
        <taxon>Bacteria</taxon>
        <taxon>Pseudomonadati</taxon>
        <taxon>Pseudomonadota</taxon>
        <taxon>Gammaproteobacteria</taxon>
        <taxon>Pseudomonadales</taxon>
        <taxon>Marinobacteraceae</taxon>
        <taxon>Marinobacter</taxon>
    </lineage>
</organism>
<sequence length="156" mass="17405">MVPDAVRSLLLIVLCAALVSGCASTPEPEPAVDRSAEAGELARQAWHAQQEGKLDEALAHYRQAFSLDPRNAMTANNLALLLREQGRFDEAVKTLREGLEHSPDTAELHYNLAVISELYLLDLATALRHYRRYRELADTEGKQVAGWIADLERRVE</sequence>
<dbReference type="SMART" id="SM00028">
    <property type="entry name" value="TPR"/>
    <property type="match status" value="2"/>
</dbReference>
<dbReference type="RefSeq" id="WP_285387980.1">
    <property type="nucleotide sequence ID" value="NZ_JASSVS010000001.1"/>
</dbReference>
<name>A0ABT7I6E4_9GAMM</name>
<dbReference type="Proteomes" id="UP001227964">
    <property type="component" value="Unassembled WGS sequence"/>
</dbReference>
<dbReference type="InterPro" id="IPR019734">
    <property type="entry name" value="TPR_rpt"/>
</dbReference>
<dbReference type="EMBL" id="JASSVS010000001">
    <property type="protein sequence ID" value="MDL0429676.1"/>
    <property type="molecule type" value="Genomic_DNA"/>
</dbReference>
<feature type="repeat" description="TPR" evidence="3">
    <location>
        <begin position="38"/>
        <end position="71"/>
    </location>
</feature>
<evidence type="ECO:0000256" key="3">
    <source>
        <dbReference type="PROSITE-ProRule" id="PRU00339"/>
    </source>
</evidence>
<dbReference type="Gene3D" id="1.25.40.10">
    <property type="entry name" value="Tetratricopeptide repeat domain"/>
    <property type="match status" value="1"/>
</dbReference>
<evidence type="ECO:0000313" key="5">
    <source>
        <dbReference type="EMBL" id="MDL0429676.1"/>
    </source>
</evidence>
<keyword evidence="4" id="KW-0732">Signal</keyword>
<reference evidence="5 6" key="1">
    <citation type="submission" date="2023-06" db="EMBL/GenBank/DDBJ databases">
        <title>Marinobacter azerbaijanicus a moderately halophilic, isolated from Urmia Lake in Azerbaijan region of Iran.</title>
        <authorList>
            <person name="Sanchez-Porro C."/>
            <person name="Aghdam E.M."/>
            <person name="Saheb S.M."/>
            <person name="Tarhriz V."/>
            <person name="Kazemi E."/>
            <person name="Ammozegar M.A."/>
            <person name="Ventosa A."/>
            <person name="Hejazi M.S."/>
        </authorList>
    </citation>
    <scope>NUCLEOTIDE SEQUENCE [LARGE SCALE GENOMIC DNA]</scope>
    <source>
        <strain evidence="5 6">TBZ242</strain>
    </source>
</reference>
<dbReference type="PANTHER" id="PTHR44943">
    <property type="entry name" value="CELLULOSE SYNTHASE OPERON PROTEIN C"/>
    <property type="match status" value="1"/>
</dbReference>
<dbReference type="PANTHER" id="PTHR44943:SF8">
    <property type="entry name" value="TPR REPEAT-CONTAINING PROTEIN MJ0263"/>
    <property type="match status" value="1"/>
</dbReference>
<feature type="chain" id="PRO_5046430586" evidence="4">
    <location>
        <begin position="26"/>
        <end position="156"/>
    </location>
</feature>
<evidence type="ECO:0000313" key="6">
    <source>
        <dbReference type="Proteomes" id="UP001227964"/>
    </source>
</evidence>
<keyword evidence="1" id="KW-0677">Repeat</keyword>
<dbReference type="InterPro" id="IPR051685">
    <property type="entry name" value="Ycf3/AcsC/BcsC/TPR_MFPF"/>
</dbReference>
<dbReference type="InterPro" id="IPR011990">
    <property type="entry name" value="TPR-like_helical_dom_sf"/>
</dbReference>
<keyword evidence="2 3" id="KW-0802">TPR repeat</keyword>
<comment type="caution">
    <text evidence="5">The sequence shown here is derived from an EMBL/GenBank/DDBJ whole genome shotgun (WGS) entry which is preliminary data.</text>
</comment>
<feature type="repeat" description="TPR" evidence="3">
    <location>
        <begin position="72"/>
        <end position="105"/>
    </location>
</feature>
<evidence type="ECO:0000256" key="4">
    <source>
        <dbReference type="SAM" id="SignalP"/>
    </source>
</evidence>
<proteinExistence type="predicted"/>
<evidence type="ECO:0000256" key="2">
    <source>
        <dbReference type="ARBA" id="ARBA00022803"/>
    </source>
</evidence>
<dbReference type="SUPFAM" id="SSF48452">
    <property type="entry name" value="TPR-like"/>
    <property type="match status" value="1"/>
</dbReference>
<keyword evidence="6" id="KW-1185">Reference proteome</keyword>
<protein>
    <submittedName>
        <fullName evidence="5">Tetratricopeptide repeat protein</fullName>
    </submittedName>
</protein>
<evidence type="ECO:0000256" key="1">
    <source>
        <dbReference type="ARBA" id="ARBA00022737"/>
    </source>
</evidence>
<dbReference type="PROSITE" id="PS50005">
    <property type="entry name" value="TPR"/>
    <property type="match status" value="2"/>
</dbReference>
<dbReference type="PROSITE" id="PS51257">
    <property type="entry name" value="PROKAR_LIPOPROTEIN"/>
    <property type="match status" value="1"/>
</dbReference>
<gene>
    <name evidence="5" type="ORF">QPM17_00930</name>
</gene>
<accession>A0ABT7I6E4</accession>
<feature type="signal peptide" evidence="4">
    <location>
        <begin position="1"/>
        <end position="25"/>
    </location>
</feature>
<dbReference type="Pfam" id="PF14559">
    <property type="entry name" value="TPR_19"/>
    <property type="match status" value="1"/>
</dbReference>